<name>A0ABR6YSG8_9FIRM</name>
<evidence type="ECO:0000313" key="2">
    <source>
        <dbReference type="EMBL" id="MBC3898115.1"/>
    </source>
</evidence>
<evidence type="ECO:0000259" key="1">
    <source>
        <dbReference type="Pfam" id="PF12674"/>
    </source>
</evidence>
<dbReference type="EMBL" id="WJBE01000001">
    <property type="protein sequence ID" value="MBC3898115.1"/>
    <property type="molecule type" value="Genomic_DNA"/>
</dbReference>
<proteinExistence type="predicted"/>
<dbReference type="RefSeq" id="WP_186892872.1">
    <property type="nucleotide sequence ID" value="NZ_WJBE01000001.1"/>
</dbReference>
<organism evidence="2 3">
    <name type="scientific">Acetobacterium malicum</name>
    <dbReference type="NCBI Taxonomy" id="52692"/>
    <lineage>
        <taxon>Bacteria</taxon>
        <taxon>Bacillati</taxon>
        <taxon>Bacillota</taxon>
        <taxon>Clostridia</taxon>
        <taxon>Eubacteriales</taxon>
        <taxon>Eubacteriaceae</taxon>
        <taxon>Acetobacterium</taxon>
    </lineage>
</organism>
<comment type="caution">
    <text evidence="2">The sequence shown here is derived from an EMBL/GenBank/DDBJ whole genome shotgun (WGS) entry which is preliminary data.</text>
</comment>
<keyword evidence="3" id="KW-1185">Reference proteome</keyword>
<dbReference type="Pfam" id="PF12674">
    <property type="entry name" value="Zn_ribbon_2"/>
    <property type="match status" value="1"/>
</dbReference>
<reference evidence="2 3" key="1">
    <citation type="journal article" date="2020" name="mSystems">
        <title>Defining Genomic and Predicted Metabolic Features of the Acetobacterium Genus.</title>
        <authorList>
            <person name="Ross D.E."/>
            <person name="Marshall C.W."/>
            <person name="Gulliver D."/>
            <person name="May H.D."/>
            <person name="Norman R.S."/>
        </authorList>
    </citation>
    <scope>NUCLEOTIDE SEQUENCE [LARGE SCALE GENOMIC DNA]</scope>
    <source>
        <strain evidence="2 3">DSM 4132</strain>
    </source>
</reference>
<dbReference type="InterPro" id="IPR025868">
    <property type="entry name" value="Zn_ribbon_dom_put"/>
</dbReference>
<gene>
    <name evidence="2" type="ORF">GH811_00615</name>
</gene>
<accession>A0ABR6YSG8</accession>
<protein>
    <submittedName>
        <fullName evidence="2">Transcriptional regulator</fullName>
    </submittedName>
</protein>
<dbReference type="Proteomes" id="UP000622405">
    <property type="component" value="Unassembled WGS sequence"/>
</dbReference>
<evidence type="ECO:0000313" key="3">
    <source>
        <dbReference type="Proteomes" id="UP000622405"/>
    </source>
</evidence>
<sequence>MNEKLCQSCGKPMGQTDELYGTEKNGTKSSDYCDDCYKNGEFTTNITKERMIEVSVPYLLKEKPGINETDARKEMEAFFPTLKRWKNT</sequence>
<feature type="domain" description="Putative zinc ribbon" evidence="1">
    <location>
        <begin position="5"/>
        <end position="86"/>
    </location>
</feature>